<feature type="domain" description="ABC transmembrane type-1" evidence="9">
    <location>
        <begin position="25"/>
        <end position="307"/>
    </location>
</feature>
<keyword evidence="4 10" id="KW-0067">ATP-binding</keyword>
<feature type="transmembrane region" description="Helical" evidence="7">
    <location>
        <begin position="134"/>
        <end position="157"/>
    </location>
</feature>
<dbReference type="PANTHER" id="PTHR43394:SF1">
    <property type="entry name" value="ATP-BINDING CASSETTE SUB-FAMILY B MEMBER 10, MITOCHONDRIAL"/>
    <property type="match status" value="1"/>
</dbReference>
<feature type="transmembrane region" description="Helical" evidence="7">
    <location>
        <begin position="277"/>
        <end position="299"/>
    </location>
</feature>
<dbReference type="InterPro" id="IPR011527">
    <property type="entry name" value="ABC1_TM_dom"/>
</dbReference>
<dbReference type="SUPFAM" id="SSF52540">
    <property type="entry name" value="P-loop containing nucleoside triphosphate hydrolases"/>
    <property type="match status" value="1"/>
</dbReference>
<keyword evidence="11" id="KW-1185">Reference proteome</keyword>
<dbReference type="PANTHER" id="PTHR43394">
    <property type="entry name" value="ATP-DEPENDENT PERMEASE MDL1, MITOCHONDRIAL"/>
    <property type="match status" value="1"/>
</dbReference>
<keyword evidence="5 7" id="KW-1133">Transmembrane helix</keyword>
<comment type="subcellular location">
    <subcellularLocation>
        <location evidence="1">Cell membrane</location>
        <topology evidence="1">Multi-pass membrane protein</topology>
    </subcellularLocation>
</comment>
<keyword evidence="2 7" id="KW-0812">Transmembrane</keyword>
<dbReference type="InterPro" id="IPR003439">
    <property type="entry name" value="ABC_transporter-like_ATP-bd"/>
</dbReference>
<keyword evidence="3" id="KW-0547">Nucleotide-binding</keyword>
<gene>
    <name evidence="10" type="ORF">NE663_08225</name>
</gene>
<dbReference type="GO" id="GO:0005524">
    <property type="term" value="F:ATP binding"/>
    <property type="evidence" value="ECO:0007669"/>
    <property type="project" value="UniProtKB-KW"/>
</dbReference>
<dbReference type="SUPFAM" id="SSF90123">
    <property type="entry name" value="ABC transporter transmembrane region"/>
    <property type="match status" value="1"/>
</dbReference>
<name>A0ABT1SM68_9FIRM</name>
<feature type="transmembrane region" description="Helical" evidence="7">
    <location>
        <begin position="49"/>
        <end position="73"/>
    </location>
</feature>
<proteinExistence type="predicted"/>
<dbReference type="Gene3D" id="1.20.1560.10">
    <property type="entry name" value="ABC transporter type 1, transmembrane domain"/>
    <property type="match status" value="1"/>
</dbReference>
<feature type="transmembrane region" description="Helical" evidence="7">
    <location>
        <begin position="20"/>
        <end position="43"/>
    </location>
</feature>
<evidence type="ECO:0000259" key="8">
    <source>
        <dbReference type="PROSITE" id="PS50893"/>
    </source>
</evidence>
<dbReference type="InterPro" id="IPR039421">
    <property type="entry name" value="Type_1_exporter"/>
</dbReference>
<dbReference type="EMBL" id="JANGCH010000011">
    <property type="protein sequence ID" value="MCQ5122242.1"/>
    <property type="molecule type" value="Genomic_DNA"/>
</dbReference>
<dbReference type="InterPro" id="IPR003593">
    <property type="entry name" value="AAA+_ATPase"/>
</dbReference>
<dbReference type="Gene3D" id="3.40.50.300">
    <property type="entry name" value="P-loop containing nucleotide triphosphate hydrolases"/>
    <property type="match status" value="1"/>
</dbReference>
<evidence type="ECO:0000256" key="5">
    <source>
        <dbReference type="ARBA" id="ARBA00022989"/>
    </source>
</evidence>
<dbReference type="PROSITE" id="PS50929">
    <property type="entry name" value="ABC_TM1F"/>
    <property type="match status" value="1"/>
</dbReference>
<feature type="transmembrane region" description="Helical" evidence="7">
    <location>
        <begin position="163"/>
        <end position="182"/>
    </location>
</feature>
<dbReference type="SMART" id="SM00382">
    <property type="entry name" value="AAA"/>
    <property type="match status" value="1"/>
</dbReference>
<dbReference type="Pfam" id="PF00664">
    <property type="entry name" value="ABC_membrane"/>
    <property type="match status" value="1"/>
</dbReference>
<feature type="domain" description="ABC transporter" evidence="8">
    <location>
        <begin position="339"/>
        <end position="554"/>
    </location>
</feature>
<evidence type="ECO:0000313" key="10">
    <source>
        <dbReference type="EMBL" id="MCQ5122242.1"/>
    </source>
</evidence>
<reference evidence="10 11" key="1">
    <citation type="submission" date="2022-06" db="EMBL/GenBank/DDBJ databases">
        <title>Isolation of gut microbiota from human fecal samples.</title>
        <authorList>
            <person name="Pamer E.G."/>
            <person name="Barat B."/>
            <person name="Waligurski E."/>
            <person name="Medina S."/>
            <person name="Paddock L."/>
            <person name="Mostad J."/>
        </authorList>
    </citation>
    <scope>NUCLEOTIDE SEQUENCE [LARGE SCALE GENOMIC DNA]</scope>
    <source>
        <strain evidence="10 11">DFI.6.1</strain>
    </source>
</reference>
<feature type="transmembrane region" description="Helical" evidence="7">
    <location>
        <begin position="250"/>
        <end position="271"/>
    </location>
</feature>
<evidence type="ECO:0000256" key="2">
    <source>
        <dbReference type="ARBA" id="ARBA00022692"/>
    </source>
</evidence>
<organism evidence="10 11">
    <name type="scientific">Massilicoli timonensis</name>
    <dbReference type="NCBI Taxonomy" id="2015901"/>
    <lineage>
        <taxon>Bacteria</taxon>
        <taxon>Bacillati</taxon>
        <taxon>Bacillota</taxon>
        <taxon>Erysipelotrichia</taxon>
        <taxon>Erysipelotrichales</taxon>
        <taxon>Erysipelotrichaceae</taxon>
        <taxon>Massilicoli</taxon>
    </lineage>
</organism>
<evidence type="ECO:0000256" key="7">
    <source>
        <dbReference type="SAM" id="Phobius"/>
    </source>
</evidence>
<evidence type="ECO:0000256" key="6">
    <source>
        <dbReference type="ARBA" id="ARBA00023136"/>
    </source>
</evidence>
<accession>A0ABT1SM68</accession>
<evidence type="ECO:0000256" key="1">
    <source>
        <dbReference type="ARBA" id="ARBA00004651"/>
    </source>
</evidence>
<keyword evidence="6 7" id="KW-0472">Membrane</keyword>
<evidence type="ECO:0000313" key="11">
    <source>
        <dbReference type="Proteomes" id="UP001524435"/>
    </source>
</evidence>
<evidence type="ECO:0000256" key="3">
    <source>
        <dbReference type="ARBA" id="ARBA00022741"/>
    </source>
</evidence>
<evidence type="ECO:0000256" key="4">
    <source>
        <dbReference type="ARBA" id="ARBA00022840"/>
    </source>
</evidence>
<dbReference type="Proteomes" id="UP001524435">
    <property type="component" value="Unassembled WGS sequence"/>
</dbReference>
<dbReference type="RefSeq" id="WP_256198105.1">
    <property type="nucleotide sequence ID" value="NZ_JANGCH010000011.1"/>
</dbReference>
<dbReference type="PROSITE" id="PS50893">
    <property type="entry name" value="ABC_TRANSPORTER_2"/>
    <property type="match status" value="1"/>
</dbReference>
<evidence type="ECO:0000259" key="9">
    <source>
        <dbReference type="PROSITE" id="PS50929"/>
    </source>
</evidence>
<protein>
    <submittedName>
        <fullName evidence="10">ABC transporter ATP-binding protein/permease</fullName>
    </submittedName>
</protein>
<comment type="caution">
    <text evidence="10">The sequence shown here is derived from an EMBL/GenBank/DDBJ whole genome shotgun (WGS) entry which is preliminary data.</text>
</comment>
<sequence>MKRSNVKIMRGLLRFMNGMYGYMSLAILLGVIGFLCSILLTLWASMMLLTLLGFSFSLSFMTCSVLLLVMAFVRGFLRYGEQACNHYIAFHLLAQIREQVFAALRKLCPAKLEGKGKGDLIAVITADIELLEVFYAHTLSPIAIAFFVSLVLVILFYQFHPLFALWAFASYVIVGIVLPMRISKMTKDIGMRQRQASGALSSFVLDRLRGLQEVLQYQQQQPLLWTLKERFVELNTLDEQFKKASGKAMGMTNVCIMTLSMGIFVLGAFLYEQQIISFAQVLLAFILLFSSFGPVVALANLGTTLQQTFAAGERVLSLLEETPQVEEVHAGKWVSGSEMQVDHICFAYEEEMILKDVSLQVPFGKTIGLYGRSGCGKSTLLKLLMRFWDVEQGKILLGDVDVKKINTKALRQKQSYMTQETHLFHDTLFENIRIAKADATAEEVIAACKKAHIHEHICSLPKGYDTMASELGDSLSGGEKQRIGLARAFLHDAPLLFLDEPTSNLDSLNEAKILLALAQDEQKRSVVLVSHRASTMKLADTIINVEKGWKPCEQ</sequence>
<dbReference type="Pfam" id="PF00005">
    <property type="entry name" value="ABC_tran"/>
    <property type="match status" value="1"/>
</dbReference>
<dbReference type="InterPro" id="IPR036640">
    <property type="entry name" value="ABC1_TM_sf"/>
</dbReference>
<dbReference type="InterPro" id="IPR017871">
    <property type="entry name" value="ABC_transporter-like_CS"/>
</dbReference>
<dbReference type="PROSITE" id="PS00211">
    <property type="entry name" value="ABC_TRANSPORTER_1"/>
    <property type="match status" value="1"/>
</dbReference>
<dbReference type="InterPro" id="IPR027417">
    <property type="entry name" value="P-loop_NTPase"/>
</dbReference>